<dbReference type="EMBL" id="DRQG01000034">
    <property type="protein sequence ID" value="HGY54888.1"/>
    <property type="molecule type" value="Genomic_DNA"/>
</dbReference>
<protein>
    <submittedName>
        <fullName evidence="2">Uncharacterized protein</fullName>
    </submittedName>
</protein>
<dbReference type="Proteomes" id="UP000885779">
    <property type="component" value="Unassembled WGS sequence"/>
</dbReference>
<evidence type="ECO:0000313" key="2">
    <source>
        <dbReference type="EMBL" id="HGY54888.1"/>
    </source>
</evidence>
<organism evidence="2">
    <name type="scientific">Caldithrix abyssi</name>
    <dbReference type="NCBI Taxonomy" id="187145"/>
    <lineage>
        <taxon>Bacteria</taxon>
        <taxon>Pseudomonadati</taxon>
        <taxon>Calditrichota</taxon>
        <taxon>Calditrichia</taxon>
        <taxon>Calditrichales</taxon>
        <taxon>Calditrichaceae</taxon>
        <taxon>Caldithrix</taxon>
    </lineage>
</organism>
<gene>
    <name evidence="2" type="ORF">ENK44_04240</name>
</gene>
<evidence type="ECO:0000256" key="1">
    <source>
        <dbReference type="SAM" id="MobiDB-lite"/>
    </source>
</evidence>
<sequence>MEEEILDLFIKRIEQKVITDEKMTVIPLAYLMTLDIPDSIKHFFDQEVELWLREEEEKFTSNERFDYDMPEVRMLIDQIFDRLKQNATFSRSKFHQLLERAVKLEMNYLIEPHRTLTQFLFKDSNHISTMEVYDTLKYFFRYEYYKNAISDYFNLKYLREISQDQFVDLINQIDEKAFAENRLETTLKTVKTIMDFLSEVLEKEVNTLKVSMLYAAFRDRNLDEYTQLIKRVMDETDKKELSFEEIEKMLRDGIIPGIEETVKEPTQIIGFDKIENIEESKPEVALDDIELTESAIAEEEVEEAEEEFEEEFEEEAEEEVEIPVEEEAPEEEEVHVSAKVADDLADHVARQISSDSPLQDLHEMIKGRVRRKAIKKLFKKNEAEFVAFIDSLNKLGTWKEASRVIDDEFYERGINPYSKEAIALSDIIYLRFFPKDKYVGVDEGIDKF</sequence>
<dbReference type="AlphaFoldDB" id="A0A7V4WUI9"/>
<comment type="caution">
    <text evidence="2">The sequence shown here is derived from an EMBL/GenBank/DDBJ whole genome shotgun (WGS) entry which is preliminary data.</text>
</comment>
<name>A0A7V4WUI9_CALAY</name>
<accession>A0A7V4WUI9</accession>
<feature type="region of interest" description="Disordered" evidence="1">
    <location>
        <begin position="313"/>
        <end position="332"/>
    </location>
</feature>
<proteinExistence type="predicted"/>
<reference evidence="2" key="1">
    <citation type="journal article" date="2020" name="mSystems">
        <title>Genome- and Community-Level Interaction Insights into Carbon Utilization and Element Cycling Functions of Hydrothermarchaeota in Hydrothermal Sediment.</title>
        <authorList>
            <person name="Zhou Z."/>
            <person name="Liu Y."/>
            <person name="Xu W."/>
            <person name="Pan J."/>
            <person name="Luo Z.H."/>
            <person name="Li M."/>
        </authorList>
    </citation>
    <scope>NUCLEOTIDE SEQUENCE [LARGE SCALE GENOMIC DNA]</scope>
    <source>
        <strain evidence="2">HyVt-577</strain>
    </source>
</reference>